<protein>
    <recommendedName>
        <fullName evidence="3">Sulfotransferase</fullName>
    </recommendedName>
</protein>
<evidence type="ECO:0000313" key="1">
    <source>
        <dbReference type="EMBL" id="GLR48834.1"/>
    </source>
</evidence>
<dbReference type="Pfam" id="PF13469">
    <property type="entry name" value="Sulfotransfer_3"/>
    <property type="match status" value="1"/>
</dbReference>
<reference evidence="2" key="1">
    <citation type="journal article" date="2019" name="Int. J. Syst. Evol. Microbiol.">
        <title>The Global Catalogue of Microorganisms (GCM) 10K type strain sequencing project: providing services to taxonomists for standard genome sequencing and annotation.</title>
        <authorList>
            <consortium name="The Broad Institute Genomics Platform"/>
            <consortium name="The Broad Institute Genome Sequencing Center for Infectious Disease"/>
            <person name="Wu L."/>
            <person name="Ma J."/>
        </authorList>
    </citation>
    <scope>NUCLEOTIDE SEQUENCE [LARGE SCALE GENOMIC DNA]</scope>
    <source>
        <strain evidence="2">NBRC 102122</strain>
    </source>
</reference>
<name>A0ABQ5ZDG9_9HYPH</name>
<evidence type="ECO:0000313" key="2">
    <source>
        <dbReference type="Proteomes" id="UP001156702"/>
    </source>
</evidence>
<dbReference type="SUPFAM" id="SSF52540">
    <property type="entry name" value="P-loop containing nucleoside triphosphate hydrolases"/>
    <property type="match status" value="1"/>
</dbReference>
<evidence type="ECO:0008006" key="3">
    <source>
        <dbReference type="Google" id="ProtNLM"/>
    </source>
</evidence>
<dbReference type="Gene3D" id="3.40.50.300">
    <property type="entry name" value="P-loop containing nucleotide triphosphate hydrolases"/>
    <property type="match status" value="1"/>
</dbReference>
<dbReference type="Proteomes" id="UP001156702">
    <property type="component" value="Unassembled WGS sequence"/>
</dbReference>
<dbReference type="InterPro" id="IPR027417">
    <property type="entry name" value="P-loop_NTPase"/>
</dbReference>
<accession>A0ABQ5ZDG9</accession>
<gene>
    <name evidence="1" type="ORF">GCM10007923_00380</name>
</gene>
<comment type="caution">
    <text evidence="1">The sequence shown here is derived from an EMBL/GenBank/DDBJ whole genome shotgun (WGS) entry which is preliminary data.</text>
</comment>
<sequence length="197" mass="22437">MGYLNSLPGFCIRGENYNALAHLCSFYHAARETKGQVAKKSMLPVHPWYGADLIQPEEVRHAIRRTFVDTVLKPPADAKVVGCKEIRINWNEIKDLDAFLADVVEIFGDVKIIFNHRDILSTSKSSWWKDTAHSYATIRGMDQRLRENRFAAAPNAFHVEYEELVAGAEHARKLTEFLGVPFDPAAYEKVMATRHSY</sequence>
<dbReference type="EMBL" id="BSOP01000001">
    <property type="protein sequence ID" value="GLR48834.1"/>
    <property type="molecule type" value="Genomic_DNA"/>
</dbReference>
<proteinExistence type="predicted"/>
<organism evidence="1 2">
    <name type="scientific">Shinella yambaruensis</name>
    <dbReference type="NCBI Taxonomy" id="415996"/>
    <lineage>
        <taxon>Bacteria</taxon>
        <taxon>Pseudomonadati</taxon>
        <taxon>Pseudomonadota</taxon>
        <taxon>Alphaproteobacteria</taxon>
        <taxon>Hyphomicrobiales</taxon>
        <taxon>Rhizobiaceae</taxon>
        <taxon>Shinella</taxon>
    </lineage>
</organism>
<keyword evidence="2" id="KW-1185">Reference proteome</keyword>